<evidence type="ECO:0000313" key="5">
    <source>
        <dbReference type="Proteomes" id="UP000828390"/>
    </source>
</evidence>
<keyword evidence="2" id="KW-0547">Nucleotide-binding</keyword>
<dbReference type="EMBL" id="JAIWYP010000003">
    <property type="protein sequence ID" value="KAH3858085.1"/>
    <property type="molecule type" value="Genomic_DNA"/>
</dbReference>
<name>A0A9D4LHE1_DREPO</name>
<evidence type="ECO:0008006" key="6">
    <source>
        <dbReference type="Google" id="ProtNLM"/>
    </source>
</evidence>
<evidence type="ECO:0000256" key="3">
    <source>
        <dbReference type="ARBA" id="ARBA00022840"/>
    </source>
</evidence>
<protein>
    <recommendedName>
        <fullName evidence="6">Heat shock 70 kDa protein</fullName>
    </recommendedName>
</protein>
<dbReference type="Pfam" id="PF00012">
    <property type="entry name" value="HSP70"/>
    <property type="match status" value="1"/>
</dbReference>
<evidence type="ECO:0000256" key="2">
    <source>
        <dbReference type="ARBA" id="ARBA00022741"/>
    </source>
</evidence>
<dbReference type="GO" id="GO:0140662">
    <property type="term" value="F:ATP-dependent protein folding chaperone"/>
    <property type="evidence" value="ECO:0007669"/>
    <property type="project" value="InterPro"/>
</dbReference>
<dbReference type="InterPro" id="IPR013126">
    <property type="entry name" value="Hsp_70_fam"/>
</dbReference>
<accession>A0A9D4LHE1</accession>
<dbReference type="AlphaFoldDB" id="A0A9D4LHE1"/>
<dbReference type="Gene3D" id="3.90.640.10">
    <property type="entry name" value="Actin, Chain A, domain 4"/>
    <property type="match status" value="1"/>
</dbReference>
<dbReference type="SUPFAM" id="SSF53067">
    <property type="entry name" value="Actin-like ATPase domain"/>
    <property type="match status" value="2"/>
</dbReference>
<comment type="similarity">
    <text evidence="1">Belongs to the heat shock protein 70 family.</text>
</comment>
<dbReference type="InterPro" id="IPR043129">
    <property type="entry name" value="ATPase_NBD"/>
</dbReference>
<sequence length="576" mass="64654">MATSGGPLVVAAIDFGTTYSGWAFSFKHDFEREPCKVSAKALIANQLASQKAPTCVLIKPDGKTLDAFGFDAETRYSQLCETGEHKQWYYFQRFKMMLWDKLIHKDTLLDDEFGKSLKALTVFALSIRYMKEDLSSMSKNQVSGMNQEDIHWVLTVPAIWNDSAKHFMRLAAEEAGISSQKLTIALEPEVASIYCKHLQVTMDGEGGVSSFRPGKKYIVLDAGGGTIDITTHEVCFGGELKELYKATGGAWGGTLVDKDFLDFVSELAGKETVERFKEEHMEDYLDLMRDFEMKKRSTRLSSKGRVTIKIPLTLMDLISDIKGRSLKQIVSMSQYANKAELTGEKLRLEDDVFRSFFKTSVSETVKHLTEVLRKHQTRGVEAILMVGGFSESPLLIETIRNEFSRLQVIIPPDAGLAVLKGAVIFGHCPTSIKERVSKYTYGTNKTTIFDEKKHPEEKRKIHKSGEVRCKDLFTTLVSAGQKLVVGEKIGKRKKYHPMSENQDHIRFDIYTSTERNVEFVTDDGCKKVGSVLVPLSGTGKERVVYIQTVFGGTEIMVEFEEASTGLITNTYVDFLL</sequence>
<evidence type="ECO:0000313" key="4">
    <source>
        <dbReference type="EMBL" id="KAH3858085.1"/>
    </source>
</evidence>
<dbReference type="PANTHER" id="PTHR14187:SF5">
    <property type="entry name" value="HEAT SHOCK 70 KDA PROTEIN 12A"/>
    <property type="match status" value="1"/>
</dbReference>
<reference evidence="4" key="1">
    <citation type="journal article" date="2019" name="bioRxiv">
        <title>The Genome of the Zebra Mussel, Dreissena polymorpha: A Resource for Invasive Species Research.</title>
        <authorList>
            <person name="McCartney M.A."/>
            <person name="Auch B."/>
            <person name="Kono T."/>
            <person name="Mallez S."/>
            <person name="Zhang Y."/>
            <person name="Obille A."/>
            <person name="Becker A."/>
            <person name="Abrahante J.E."/>
            <person name="Garbe J."/>
            <person name="Badalamenti J.P."/>
            <person name="Herman A."/>
            <person name="Mangelson H."/>
            <person name="Liachko I."/>
            <person name="Sullivan S."/>
            <person name="Sone E.D."/>
            <person name="Koren S."/>
            <person name="Silverstein K.A.T."/>
            <person name="Beckman K.B."/>
            <person name="Gohl D.M."/>
        </authorList>
    </citation>
    <scope>NUCLEOTIDE SEQUENCE</scope>
    <source>
        <strain evidence="4">Duluth1</strain>
        <tissue evidence="4">Whole animal</tissue>
    </source>
</reference>
<dbReference type="CDD" id="cd10229">
    <property type="entry name" value="ASKHA_NBD_HSP70_HSPA12"/>
    <property type="match status" value="1"/>
</dbReference>
<gene>
    <name evidence="4" type="ORF">DPMN_100704</name>
</gene>
<organism evidence="4 5">
    <name type="scientific">Dreissena polymorpha</name>
    <name type="common">Zebra mussel</name>
    <name type="synonym">Mytilus polymorpha</name>
    <dbReference type="NCBI Taxonomy" id="45954"/>
    <lineage>
        <taxon>Eukaryota</taxon>
        <taxon>Metazoa</taxon>
        <taxon>Spiralia</taxon>
        <taxon>Lophotrochozoa</taxon>
        <taxon>Mollusca</taxon>
        <taxon>Bivalvia</taxon>
        <taxon>Autobranchia</taxon>
        <taxon>Heteroconchia</taxon>
        <taxon>Euheterodonta</taxon>
        <taxon>Imparidentia</taxon>
        <taxon>Neoheterodontei</taxon>
        <taxon>Myida</taxon>
        <taxon>Dreissenoidea</taxon>
        <taxon>Dreissenidae</taxon>
        <taxon>Dreissena</taxon>
    </lineage>
</organism>
<dbReference type="PANTHER" id="PTHR14187">
    <property type="entry name" value="ALPHA KINASE/ELONGATION FACTOR 2 KINASE"/>
    <property type="match status" value="1"/>
</dbReference>
<proteinExistence type="inferred from homology"/>
<dbReference type="Gene3D" id="3.30.420.40">
    <property type="match status" value="2"/>
</dbReference>
<comment type="caution">
    <text evidence="4">The sequence shown here is derived from an EMBL/GenBank/DDBJ whole genome shotgun (WGS) entry which is preliminary data.</text>
</comment>
<evidence type="ECO:0000256" key="1">
    <source>
        <dbReference type="ARBA" id="ARBA00007381"/>
    </source>
</evidence>
<dbReference type="Proteomes" id="UP000828390">
    <property type="component" value="Unassembled WGS sequence"/>
</dbReference>
<keyword evidence="5" id="KW-1185">Reference proteome</keyword>
<keyword evidence="3" id="KW-0067">ATP-binding</keyword>
<reference evidence="4" key="2">
    <citation type="submission" date="2020-11" db="EMBL/GenBank/DDBJ databases">
        <authorList>
            <person name="McCartney M.A."/>
            <person name="Auch B."/>
            <person name="Kono T."/>
            <person name="Mallez S."/>
            <person name="Becker A."/>
            <person name="Gohl D.M."/>
            <person name="Silverstein K.A.T."/>
            <person name="Koren S."/>
            <person name="Bechman K.B."/>
            <person name="Herman A."/>
            <person name="Abrahante J.E."/>
            <person name="Garbe J."/>
        </authorList>
    </citation>
    <scope>NUCLEOTIDE SEQUENCE</scope>
    <source>
        <strain evidence="4">Duluth1</strain>
        <tissue evidence="4">Whole animal</tissue>
    </source>
</reference>
<dbReference type="GO" id="GO:0005524">
    <property type="term" value="F:ATP binding"/>
    <property type="evidence" value="ECO:0007669"/>
    <property type="project" value="UniProtKB-KW"/>
</dbReference>